<dbReference type="GO" id="GO:0046872">
    <property type="term" value="F:metal ion binding"/>
    <property type="evidence" value="ECO:0007669"/>
    <property type="project" value="InterPro"/>
</dbReference>
<dbReference type="Proteomes" id="UP000789739">
    <property type="component" value="Unassembled WGS sequence"/>
</dbReference>
<dbReference type="GO" id="GO:0006627">
    <property type="term" value="P:protein processing involved in protein targeting to mitochondrion"/>
    <property type="evidence" value="ECO:0007669"/>
    <property type="project" value="TreeGrafter"/>
</dbReference>
<comment type="caution">
    <text evidence="8">The sequence shown here is derived from an EMBL/GenBank/DDBJ whole genome shotgun (WGS) entry which is preliminary data.</text>
</comment>
<protein>
    <recommendedName>
        <fullName evidence="3">Alpha-MPP</fullName>
    </recommendedName>
    <alternativeName>
        <fullName evidence="4">Inactive zinc metalloprotease alpha</fullName>
    </alternativeName>
</protein>
<dbReference type="GO" id="GO:0005739">
    <property type="term" value="C:mitochondrion"/>
    <property type="evidence" value="ECO:0007669"/>
    <property type="project" value="TreeGrafter"/>
</dbReference>
<evidence type="ECO:0000256" key="1">
    <source>
        <dbReference type="ARBA" id="ARBA00002123"/>
    </source>
</evidence>
<dbReference type="InterPro" id="IPR050361">
    <property type="entry name" value="MPP/UQCRC_Complex"/>
</dbReference>
<evidence type="ECO:0000313" key="9">
    <source>
        <dbReference type="Proteomes" id="UP000789739"/>
    </source>
</evidence>
<evidence type="ECO:0000256" key="5">
    <source>
        <dbReference type="RuleBase" id="RU004447"/>
    </source>
</evidence>
<proteinExistence type="inferred from homology"/>
<name>A0A9N9H2M2_9GLOM</name>
<dbReference type="InterPro" id="IPR011249">
    <property type="entry name" value="Metalloenz_LuxS/M16"/>
</dbReference>
<feature type="domain" description="Peptidase M16 N-terminal" evidence="6">
    <location>
        <begin position="64"/>
        <end position="209"/>
    </location>
</feature>
<dbReference type="Pfam" id="PF05193">
    <property type="entry name" value="Peptidase_M16_C"/>
    <property type="match status" value="1"/>
</dbReference>
<dbReference type="AlphaFoldDB" id="A0A9N9H2M2"/>
<dbReference type="Pfam" id="PF00675">
    <property type="entry name" value="Peptidase_M16"/>
    <property type="match status" value="1"/>
</dbReference>
<reference evidence="8" key="1">
    <citation type="submission" date="2021-06" db="EMBL/GenBank/DDBJ databases">
        <authorList>
            <person name="Kallberg Y."/>
            <person name="Tangrot J."/>
            <person name="Rosling A."/>
        </authorList>
    </citation>
    <scope>NUCLEOTIDE SEQUENCE</scope>
    <source>
        <strain evidence="8">BR232B</strain>
    </source>
</reference>
<keyword evidence="9" id="KW-1185">Reference proteome</keyword>
<evidence type="ECO:0000256" key="3">
    <source>
        <dbReference type="ARBA" id="ARBA00030006"/>
    </source>
</evidence>
<feature type="domain" description="Peptidase M16 C-terminal" evidence="7">
    <location>
        <begin position="220"/>
        <end position="450"/>
    </location>
</feature>
<sequence length="549" mass="61150">MLSCRFVRRTYEWHRLAYPIARKIWHAGQSREASSLVAPFDKSGKTALGKNAVTHVTTLSNGIRVATENTLGHFSAVGVFVDAGSRYETPRTLGVSHILDRMAFKSTKNRTSAQLQNELEALCGNVMSSTGRESMIYQAAIFPKRLPKMMEFFADVIINPLILPEELEEQQQTALYEINEIWQKPDMIIPELTHTVAFNNNTLGFPMLCSEEKLAVMKPQIIREYLERWYRPERIVIAGAGIEHKETVELAEKYFGAMHKSVGLTHRTVGDSLLETTAGIKPAGKPSLYKTITTAAASILQSDHSSSPLSPAYEKAHYTGGTLFLDEHTLPFTHMYVAFEGLSVHDPDIYILSTLQMLLGGGGSFSAGGPGKGLHTRLFKQVLSQFQWVESCLCFNHCYNDSGLFGIMMSYRPEYNCFAATVIAEQFNAVTNLGSGSVTEDDLIRAKNQLKSNLLMNFESRMVQLEDIGRQVQLNGYRIPVEEMCEKIDKITLEDLVRVAQRVFRGNVYNEGNGTGAITVVVQGNLLGLPDVEKVLETSGLGRSRSRFI</sequence>
<evidence type="ECO:0000256" key="2">
    <source>
        <dbReference type="ARBA" id="ARBA00007261"/>
    </source>
</evidence>
<dbReference type="SUPFAM" id="SSF63411">
    <property type="entry name" value="LuxS/MPP-like metallohydrolase"/>
    <property type="match status" value="2"/>
</dbReference>
<comment type="function">
    <text evidence="1">Substrate recognition and binding subunit of the essential mitochondrial processing protease (MPP), which cleaves the mitochondrial sequence off newly imported precursors proteins.</text>
</comment>
<accession>A0A9N9H2M2</accession>
<evidence type="ECO:0000259" key="6">
    <source>
        <dbReference type="Pfam" id="PF00675"/>
    </source>
</evidence>
<dbReference type="InterPro" id="IPR001431">
    <property type="entry name" value="Pept_M16_Zn_BS"/>
</dbReference>
<evidence type="ECO:0000313" key="8">
    <source>
        <dbReference type="EMBL" id="CAG8642770.1"/>
    </source>
</evidence>
<dbReference type="InterPro" id="IPR007863">
    <property type="entry name" value="Peptidase_M16_C"/>
</dbReference>
<gene>
    <name evidence="8" type="ORF">PBRASI_LOCUS9863</name>
</gene>
<dbReference type="PROSITE" id="PS00143">
    <property type="entry name" value="INSULINASE"/>
    <property type="match status" value="1"/>
</dbReference>
<dbReference type="Gene3D" id="3.30.830.10">
    <property type="entry name" value="Metalloenzyme, LuxS/M16 peptidase-like"/>
    <property type="match status" value="2"/>
</dbReference>
<comment type="similarity">
    <text evidence="2 5">Belongs to the peptidase M16 family.</text>
</comment>
<dbReference type="OrthoDB" id="277191at2759"/>
<evidence type="ECO:0000259" key="7">
    <source>
        <dbReference type="Pfam" id="PF05193"/>
    </source>
</evidence>
<evidence type="ECO:0000256" key="4">
    <source>
        <dbReference type="ARBA" id="ARBA00032315"/>
    </source>
</evidence>
<organism evidence="8 9">
    <name type="scientific">Paraglomus brasilianum</name>
    <dbReference type="NCBI Taxonomy" id="144538"/>
    <lineage>
        <taxon>Eukaryota</taxon>
        <taxon>Fungi</taxon>
        <taxon>Fungi incertae sedis</taxon>
        <taxon>Mucoromycota</taxon>
        <taxon>Glomeromycotina</taxon>
        <taxon>Glomeromycetes</taxon>
        <taxon>Paraglomerales</taxon>
        <taxon>Paraglomeraceae</taxon>
        <taxon>Paraglomus</taxon>
    </lineage>
</organism>
<dbReference type="InterPro" id="IPR011765">
    <property type="entry name" value="Pept_M16_N"/>
</dbReference>
<dbReference type="PANTHER" id="PTHR11851:SF49">
    <property type="entry name" value="MITOCHONDRIAL-PROCESSING PEPTIDASE SUBUNIT ALPHA"/>
    <property type="match status" value="1"/>
</dbReference>
<dbReference type="PANTHER" id="PTHR11851">
    <property type="entry name" value="METALLOPROTEASE"/>
    <property type="match status" value="1"/>
</dbReference>
<dbReference type="EMBL" id="CAJVPI010002404">
    <property type="protein sequence ID" value="CAG8642770.1"/>
    <property type="molecule type" value="Genomic_DNA"/>
</dbReference>
<dbReference type="GO" id="GO:0004222">
    <property type="term" value="F:metalloendopeptidase activity"/>
    <property type="evidence" value="ECO:0007669"/>
    <property type="project" value="InterPro"/>
</dbReference>